<evidence type="ECO:0000259" key="6">
    <source>
        <dbReference type="Pfam" id="PF20628"/>
    </source>
</evidence>
<dbReference type="InterPro" id="IPR048328">
    <property type="entry name" value="Dyp_perox_C"/>
</dbReference>
<keyword evidence="8" id="KW-1185">Reference proteome</keyword>
<feature type="domain" description="Dyp-type peroxidase C-terminal" evidence="6">
    <location>
        <begin position="138"/>
        <end position="180"/>
    </location>
</feature>
<dbReference type="Proteomes" id="UP000030665">
    <property type="component" value="Unassembled WGS sequence"/>
</dbReference>
<evidence type="ECO:0000256" key="3">
    <source>
        <dbReference type="ARBA" id="ARBA00022723"/>
    </source>
</evidence>
<dbReference type="Pfam" id="PF20628">
    <property type="entry name" value="Dyp_perox_C"/>
    <property type="match status" value="2"/>
</dbReference>
<keyword evidence="3" id="KW-0479">Metal-binding</keyword>
<keyword evidence="2 7" id="KW-0575">Peroxidase</keyword>
<name>A0A077Z6J2_TRITR</name>
<dbReference type="GO" id="GO:0020037">
    <property type="term" value="F:heme binding"/>
    <property type="evidence" value="ECO:0007669"/>
    <property type="project" value="InterPro"/>
</dbReference>
<reference evidence="7" key="1">
    <citation type="submission" date="2014-01" db="EMBL/GenBank/DDBJ databases">
        <authorList>
            <person name="Aslett M."/>
        </authorList>
    </citation>
    <scope>NUCLEOTIDE SEQUENCE</scope>
</reference>
<dbReference type="PROSITE" id="PS51404">
    <property type="entry name" value="DYP_PEROXIDASE"/>
    <property type="match status" value="1"/>
</dbReference>
<sequence>MLDDVLSDGRKNGLFLWIHLKKGASPKPIIETIDELQLLADEICPPETCKLSDKLVHGVGFGEAFLNGVVPEHLAKSFPHVARGSGITGMPNSGGDLFVHAKSDSRSNLFEFSWLITNKIKEFIETFNDIYGFVYKDGRDLSGFVDGTENPSEQDRSAICLEEKTGGSYCVSSSHKAKLHHSQTKVTQKWIHDLAFIASQSGTEYKGAKPYQIYRQSMPFGEVSTEAGLLFIAFANSTKNFDYMLDRMFGSSKDGLSDDIIHFTKCVQSNYWYFPSKEELKDIVQYVK</sequence>
<dbReference type="EMBL" id="HG805941">
    <property type="protein sequence ID" value="CDW55233.1"/>
    <property type="molecule type" value="Genomic_DNA"/>
</dbReference>
<dbReference type="InterPro" id="IPR011008">
    <property type="entry name" value="Dimeric_a/b-barrel"/>
</dbReference>
<reference evidence="7" key="2">
    <citation type="submission" date="2014-03" db="EMBL/GenBank/DDBJ databases">
        <title>The whipworm genome and dual-species transcriptomics of an intimate host-pathogen interaction.</title>
        <authorList>
            <person name="Foth B.J."/>
            <person name="Tsai I.J."/>
            <person name="Reid A.J."/>
            <person name="Bancroft A.J."/>
            <person name="Nichol S."/>
            <person name="Tracey A."/>
            <person name="Holroyd N."/>
            <person name="Cotton J.A."/>
            <person name="Stanley E.J."/>
            <person name="Zarowiecki M."/>
            <person name="Liu J.Z."/>
            <person name="Huckvale T."/>
            <person name="Cooper P.J."/>
            <person name="Grencis R.K."/>
            <person name="Berriman M."/>
        </authorList>
    </citation>
    <scope>NUCLEOTIDE SEQUENCE [LARGE SCALE GENOMIC DNA]</scope>
</reference>
<evidence type="ECO:0000256" key="5">
    <source>
        <dbReference type="ARBA" id="ARBA00023004"/>
    </source>
</evidence>
<dbReference type="PANTHER" id="PTHR30521:SF0">
    <property type="entry name" value="DYP-TYPE PEROXIDASE FAMILY PROTEIN"/>
    <property type="match status" value="1"/>
</dbReference>
<organism evidence="7 8">
    <name type="scientific">Trichuris trichiura</name>
    <name type="common">Whipworm</name>
    <name type="synonym">Trichocephalus trichiurus</name>
    <dbReference type="NCBI Taxonomy" id="36087"/>
    <lineage>
        <taxon>Eukaryota</taxon>
        <taxon>Metazoa</taxon>
        <taxon>Ecdysozoa</taxon>
        <taxon>Nematoda</taxon>
        <taxon>Enoplea</taxon>
        <taxon>Dorylaimia</taxon>
        <taxon>Trichinellida</taxon>
        <taxon>Trichuridae</taxon>
        <taxon>Trichuris</taxon>
    </lineage>
</organism>
<dbReference type="InterPro" id="IPR006314">
    <property type="entry name" value="Dyp_peroxidase"/>
</dbReference>
<dbReference type="PANTHER" id="PTHR30521">
    <property type="entry name" value="DEFERROCHELATASE/PEROXIDASE"/>
    <property type="match status" value="1"/>
</dbReference>
<dbReference type="SUPFAM" id="SSF54909">
    <property type="entry name" value="Dimeric alpha+beta barrel"/>
    <property type="match status" value="1"/>
</dbReference>
<dbReference type="AlphaFoldDB" id="A0A077Z6J2"/>
<accession>A0A077Z6J2</accession>
<gene>
    <name evidence="7" type="ORF">TTRE_0000350501</name>
</gene>
<dbReference type="GO" id="GO:0005829">
    <property type="term" value="C:cytosol"/>
    <property type="evidence" value="ECO:0007669"/>
    <property type="project" value="TreeGrafter"/>
</dbReference>
<dbReference type="GO" id="GO:0004601">
    <property type="term" value="F:peroxidase activity"/>
    <property type="evidence" value="ECO:0007669"/>
    <property type="project" value="UniProtKB-KW"/>
</dbReference>
<keyword evidence="5" id="KW-0408">Iron</keyword>
<evidence type="ECO:0000256" key="2">
    <source>
        <dbReference type="ARBA" id="ARBA00022559"/>
    </source>
</evidence>
<feature type="domain" description="Dyp-type peroxidase C-terminal" evidence="6">
    <location>
        <begin position="209"/>
        <end position="278"/>
    </location>
</feature>
<proteinExistence type="predicted"/>
<evidence type="ECO:0000313" key="8">
    <source>
        <dbReference type="Proteomes" id="UP000030665"/>
    </source>
</evidence>
<comment type="cofactor">
    <cofactor evidence="1">
        <name>heme b</name>
        <dbReference type="ChEBI" id="CHEBI:60344"/>
    </cofactor>
</comment>
<dbReference type="GO" id="GO:0046872">
    <property type="term" value="F:metal ion binding"/>
    <property type="evidence" value="ECO:0007669"/>
    <property type="project" value="UniProtKB-KW"/>
</dbReference>
<evidence type="ECO:0000256" key="4">
    <source>
        <dbReference type="ARBA" id="ARBA00023002"/>
    </source>
</evidence>
<keyword evidence="4" id="KW-0560">Oxidoreductase</keyword>
<evidence type="ECO:0000256" key="1">
    <source>
        <dbReference type="ARBA" id="ARBA00001970"/>
    </source>
</evidence>
<dbReference type="STRING" id="36087.A0A077Z6J2"/>
<dbReference type="OrthoDB" id="76259at2759"/>
<evidence type="ECO:0000313" key="7">
    <source>
        <dbReference type="EMBL" id="CDW55233.1"/>
    </source>
</evidence>
<protein>
    <submittedName>
        <fullName evidence="7">Iron dependent peroxidase</fullName>
    </submittedName>
</protein>